<dbReference type="InterPro" id="IPR042097">
    <property type="entry name" value="Aminopeptidase_N-like_N_sf"/>
</dbReference>
<dbReference type="GO" id="GO:0008237">
    <property type="term" value="F:metallopeptidase activity"/>
    <property type="evidence" value="ECO:0007669"/>
    <property type="project" value="InterPro"/>
</dbReference>
<feature type="active site" description="Proton acceptor" evidence="1">
    <location>
        <position position="329"/>
    </location>
</feature>
<keyword evidence="2" id="KW-0862">Zinc</keyword>
<feature type="domain" description="Peptidase M1 membrane alanine aminopeptidase" evidence="3">
    <location>
        <begin position="314"/>
        <end position="463"/>
    </location>
</feature>
<name>A0A1V9FME9_9BACT</name>
<evidence type="ECO:0000256" key="2">
    <source>
        <dbReference type="PIRSR" id="PIRSR634015-3"/>
    </source>
</evidence>
<dbReference type="PANTHER" id="PTHR45726:SF3">
    <property type="entry name" value="LEUKOTRIENE A-4 HYDROLASE"/>
    <property type="match status" value="1"/>
</dbReference>
<organism evidence="5 6">
    <name type="scientific">Niastella vici</name>
    <dbReference type="NCBI Taxonomy" id="1703345"/>
    <lineage>
        <taxon>Bacteria</taxon>
        <taxon>Pseudomonadati</taxon>
        <taxon>Bacteroidota</taxon>
        <taxon>Chitinophagia</taxon>
        <taxon>Chitinophagales</taxon>
        <taxon>Chitinophagaceae</taxon>
        <taxon>Niastella</taxon>
    </lineage>
</organism>
<dbReference type="STRING" id="1703345.A3860_37645"/>
<dbReference type="InterPro" id="IPR014782">
    <property type="entry name" value="Peptidase_M1_dom"/>
</dbReference>
<evidence type="ECO:0000259" key="4">
    <source>
        <dbReference type="Pfam" id="PF17900"/>
    </source>
</evidence>
<dbReference type="CDD" id="cd09603">
    <property type="entry name" value="M1_APN_like"/>
    <property type="match status" value="1"/>
</dbReference>
<evidence type="ECO:0000256" key="1">
    <source>
        <dbReference type="PIRSR" id="PIRSR634015-1"/>
    </source>
</evidence>
<evidence type="ECO:0000313" key="5">
    <source>
        <dbReference type="EMBL" id="OQP59487.1"/>
    </source>
</evidence>
<dbReference type="Pfam" id="PF01433">
    <property type="entry name" value="Peptidase_M1"/>
    <property type="match status" value="1"/>
</dbReference>
<feature type="binding site" evidence="2">
    <location>
        <position position="332"/>
    </location>
    <ligand>
        <name>Zn(2+)</name>
        <dbReference type="ChEBI" id="CHEBI:29105"/>
        <note>catalytic</note>
    </ligand>
</feature>
<feature type="domain" description="Aminopeptidase N-like N-terminal" evidence="4">
    <location>
        <begin position="37"/>
        <end position="217"/>
    </location>
</feature>
<dbReference type="Gene3D" id="1.10.390.10">
    <property type="entry name" value="Neutral Protease Domain 2"/>
    <property type="match status" value="1"/>
</dbReference>
<gene>
    <name evidence="5" type="ORF">A3860_37645</name>
</gene>
<proteinExistence type="predicted"/>
<dbReference type="EMBL" id="LVYD01000079">
    <property type="protein sequence ID" value="OQP59487.1"/>
    <property type="molecule type" value="Genomic_DNA"/>
</dbReference>
<evidence type="ECO:0000259" key="3">
    <source>
        <dbReference type="Pfam" id="PF01433"/>
    </source>
</evidence>
<dbReference type="InterPro" id="IPR034015">
    <property type="entry name" value="M1_LTA4H"/>
</dbReference>
<dbReference type="Pfam" id="PF17900">
    <property type="entry name" value="Peptidase_M1_N"/>
    <property type="match status" value="1"/>
</dbReference>
<comment type="caution">
    <text evidence="5">The sequence shown here is derived from an EMBL/GenBank/DDBJ whole genome shotgun (WGS) entry which is preliminary data.</text>
</comment>
<evidence type="ECO:0000313" key="6">
    <source>
        <dbReference type="Proteomes" id="UP000192796"/>
    </source>
</evidence>
<dbReference type="Gene3D" id="2.60.40.1730">
    <property type="entry name" value="tricorn interacting facor f3 domain"/>
    <property type="match status" value="1"/>
</dbReference>
<keyword evidence="2" id="KW-0479">Metal-binding</keyword>
<accession>A0A1V9FME9</accession>
<sequence length="539" mass="61442">MAASCAAQPLSSKKQFTHQDTLRGTITPERAWWDVLRYDIAVTPDYATKAIQATNRLTIKVLRPYNKLQIDLQQPLIIDSILLIAKTGNTPLLFQREGNAWFVTMPALTANTIHSLEVKYHGQPREAVHAPWDGGWIWNKDKQGRPWMTVACQGLGASVWYPCKDHQSDEPDNGASLAITVPDTLVAVGNGRLNAKTPNNNGTTTYTWEVKNPINNYNIVPYIGKYVTWHEDFAGEKGKLDCDYWVLDYDQEKAQKQFTQAAKMLKCFEYWFGPYPFYEDGYKLVETPHLGMEHQSAVAYGNGFQNGYLGRDLSGTGWGNKWDFIIVHESGHEWFANNITTNDIADMWVHEGFTNYSETLFTTCEYGVEAGNAYCVGTRELIHNDIPIIGPYGVNREGSDDMYYKGGNLLHTIRQIINNDSSFRTILRGLNKTFYHKMVTSKEVEDYISRRSGIDLSKIFDQYLRTTQIPVLEYSIKGKDLKFRFTNCIKGFGMPLKVKWSNQEKWIHANEEWTIISGNANDTGFSVDRNFYIIVKKAG</sequence>
<comment type="cofactor">
    <cofactor evidence="2">
        <name>Zn(2+)</name>
        <dbReference type="ChEBI" id="CHEBI:29105"/>
    </cofactor>
    <text evidence="2">Binds 1 zinc ion per subunit.</text>
</comment>
<reference evidence="5 6" key="1">
    <citation type="submission" date="2016-03" db="EMBL/GenBank/DDBJ databases">
        <title>Niastella vici sp. nov., isolated from farmland soil.</title>
        <authorList>
            <person name="Chen L."/>
            <person name="Wang D."/>
            <person name="Yang S."/>
            <person name="Wang G."/>
        </authorList>
    </citation>
    <scope>NUCLEOTIDE SEQUENCE [LARGE SCALE GENOMIC DNA]</scope>
    <source>
        <strain evidence="5 6">DJ57</strain>
    </source>
</reference>
<dbReference type="InterPro" id="IPR045357">
    <property type="entry name" value="Aminopeptidase_N-like_N"/>
</dbReference>
<dbReference type="AlphaFoldDB" id="A0A1V9FME9"/>
<keyword evidence="6" id="KW-1185">Reference proteome</keyword>
<dbReference type="PANTHER" id="PTHR45726">
    <property type="entry name" value="LEUKOTRIENE A-4 HYDROLASE"/>
    <property type="match status" value="1"/>
</dbReference>
<dbReference type="Proteomes" id="UP000192796">
    <property type="component" value="Unassembled WGS sequence"/>
</dbReference>
<feature type="active site" description="Proton donor" evidence="1">
    <location>
        <position position="403"/>
    </location>
</feature>
<dbReference type="SUPFAM" id="SSF55486">
    <property type="entry name" value="Metalloproteases ('zincins'), catalytic domain"/>
    <property type="match status" value="1"/>
</dbReference>
<dbReference type="InterPro" id="IPR027268">
    <property type="entry name" value="Peptidase_M4/M1_CTD_sf"/>
</dbReference>
<dbReference type="SUPFAM" id="SSF63737">
    <property type="entry name" value="Leukotriene A4 hydrolase N-terminal domain"/>
    <property type="match status" value="1"/>
</dbReference>
<feature type="binding site" evidence="2">
    <location>
        <position position="351"/>
    </location>
    <ligand>
        <name>Zn(2+)</name>
        <dbReference type="ChEBI" id="CHEBI:29105"/>
        <note>catalytic</note>
    </ligand>
</feature>
<protein>
    <submittedName>
        <fullName evidence="5">Peptidase M1</fullName>
    </submittedName>
</protein>
<feature type="binding site" evidence="2">
    <location>
        <position position="328"/>
    </location>
    <ligand>
        <name>Zn(2+)</name>
        <dbReference type="ChEBI" id="CHEBI:29105"/>
        <note>catalytic</note>
    </ligand>
</feature>
<dbReference type="GO" id="GO:0008270">
    <property type="term" value="F:zinc ion binding"/>
    <property type="evidence" value="ECO:0007669"/>
    <property type="project" value="InterPro"/>
</dbReference>